<evidence type="ECO:0000256" key="1">
    <source>
        <dbReference type="ARBA" id="ARBA00001974"/>
    </source>
</evidence>
<keyword evidence="4" id="KW-0274">FAD</keyword>
<evidence type="ECO:0000313" key="8">
    <source>
        <dbReference type="EMBL" id="VVD94534.1"/>
    </source>
</evidence>
<accession>A0A5E4U6L6</accession>
<evidence type="ECO:0000256" key="7">
    <source>
        <dbReference type="ARBA" id="ARBA00023033"/>
    </source>
</evidence>
<organism evidence="8 9">
    <name type="scientific">Pandoraea terrae</name>
    <dbReference type="NCBI Taxonomy" id="1537710"/>
    <lineage>
        <taxon>Bacteria</taxon>
        <taxon>Pseudomonadati</taxon>
        <taxon>Pseudomonadota</taxon>
        <taxon>Betaproteobacteria</taxon>
        <taxon>Burkholderiales</taxon>
        <taxon>Burkholderiaceae</taxon>
        <taxon>Pandoraea</taxon>
    </lineage>
</organism>
<dbReference type="GO" id="GO:0004499">
    <property type="term" value="F:N,N-dimethylaniline monooxygenase activity"/>
    <property type="evidence" value="ECO:0007669"/>
    <property type="project" value="InterPro"/>
</dbReference>
<dbReference type="GO" id="GO:0050660">
    <property type="term" value="F:flavin adenine dinucleotide binding"/>
    <property type="evidence" value="ECO:0007669"/>
    <property type="project" value="InterPro"/>
</dbReference>
<protein>
    <submittedName>
        <fullName evidence="8">4-hydroxyacetophenone monooxygenase</fullName>
        <ecNumber evidence="8">1.14.13.84</ecNumber>
    </submittedName>
</protein>
<keyword evidence="7 8" id="KW-0503">Monooxygenase</keyword>
<evidence type="ECO:0000256" key="5">
    <source>
        <dbReference type="ARBA" id="ARBA00022857"/>
    </source>
</evidence>
<proteinExistence type="inferred from homology"/>
<dbReference type="Proteomes" id="UP000414233">
    <property type="component" value="Unassembled WGS sequence"/>
</dbReference>
<keyword evidence="6 8" id="KW-0560">Oxidoreductase</keyword>
<keyword evidence="3" id="KW-0285">Flavoprotein</keyword>
<gene>
    <name evidence="8" type="primary">hapE_1</name>
    <name evidence="8" type="ORF">PTE30175_01731</name>
</gene>
<dbReference type="SUPFAM" id="SSF51905">
    <property type="entry name" value="FAD/NAD(P)-binding domain"/>
    <property type="match status" value="2"/>
</dbReference>
<dbReference type="InterPro" id="IPR036188">
    <property type="entry name" value="FAD/NAD-bd_sf"/>
</dbReference>
<comment type="similarity">
    <text evidence="2">Belongs to the FAD-binding monooxygenase family.</text>
</comment>
<evidence type="ECO:0000313" key="9">
    <source>
        <dbReference type="Proteomes" id="UP000414233"/>
    </source>
</evidence>
<evidence type="ECO:0000256" key="3">
    <source>
        <dbReference type="ARBA" id="ARBA00022630"/>
    </source>
</evidence>
<sequence>MVEEHTVTNDAARGANVYDVLIMGAGFAGLHGLHRLREDGFRVLALEAAPDTGGAWYWNSYPGARCDVESLVYCYSFSPVIDAEWRWSERYAARDEICQYLQWVATRLDLRKDIRFNSRIAKAHFDKNDQLWHLRTENGEEFLGRHFIASSGPISTPIMPNIPGLSDFRGQMIHTARWPTPGPDFAGKRVGVIGTGSSGTQLIPLVAEQCGQMHVFMRTRNYYMPARNRPLTDEDYEWWYKNRDDVRAKLNRSEISGGGDIMLDEDIAKHPNSTNGIDLRREERFEILEKRWEHGGAMIGYAFRDVIWNPEVNEDVSEFFRKKVHTFVGDAGLAEKLEPGKFPFGTKRPTVGTDFFETFLRPNVSLVDVKASPIERMTEKGVVVAGKEYEIDILILASGFDAVTGALTSIDIRGESGRSLKETWVDGTATFLGISLVDFPNFYMIGGPGSPSVLTNVVRTNEFQVDWIADLLCQMRENGHRIAKVKPEAQQAWADKVEKAATHGFWGKTDSWYVGANVPGKKRQILAFTGGLPAYRKACNVERDSGFSQYGFSHLAELADASVLLS</sequence>
<keyword evidence="5" id="KW-0521">NADP</keyword>
<dbReference type="GO" id="GO:0033767">
    <property type="term" value="F:4-hydroxyacetophenone monooxygenase activity"/>
    <property type="evidence" value="ECO:0007669"/>
    <property type="project" value="UniProtKB-EC"/>
</dbReference>
<dbReference type="PANTHER" id="PTHR43098">
    <property type="entry name" value="L-ORNITHINE N(5)-MONOOXYGENASE-RELATED"/>
    <property type="match status" value="1"/>
</dbReference>
<dbReference type="RefSeq" id="WP_150696664.1">
    <property type="nucleotide sequence ID" value="NZ_CABPRZ010000006.1"/>
</dbReference>
<dbReference type="EMBL" id="CABPRZ010000006">
    <property type="protein sequence ID" value="VVD94534.1"/>
    <property type="molecule type" value="Genomic_DNA"/>
</dbReference>
<dbReference type="InterPro" id="IPR050775">
    <property type="entry name" value="FAD-binding_Monooxygenases"/>
</dbReference>
<dbReference type="InterPro" id="IPR020946">
    <property type="entry name" value="Flavin_mOase-like"/>
</dbReference>
<comment type="cofactor">
    <cofactor evidence="1">
        <name>FAD</name>
        <dbReference type="ChEBI" id="CHEBI:57692"/>
    </cofactor>
</comment>
<dbReference type="GO" id="GO:0050661">
    <property type="term" value="F:NADP binding"/>
    <property type="evidence" value="ECO:0007669"/>
    <property type="project" value="InterPro"/>
</dbReference>
<name>A0A5E4U6L6_9BURK</name>
<evidence type="ECO:0000256" key="4">
    <source>
        <dbReference type="ARBA" id="ARBA00022827"/>
    </source>
</evidence>
<dbReference type="Gene3D" id="3.50.50.60">
    <property type="entry name" value="FAD/NAD(P)-binding domain"/>
    <property type="match status" value="2"/>
</dbReference>
<reference evidence="8 9" key="1">
    <citation type="submission" date="2019-08" db="EMBL/GenBank/DDBJ databases">
        <authorList>
            <person name="Peeters C."/>
        </authorList>
    </citation>
    <scope>NUCLEOTIDE SEQUENCE [LARGE SCALE GENOMIC DNA]</scope>
    <source>
        <strain evidence="8 9">LMG 30175</strain>
    </source>
</reference>
<keyword evidence="9" id="KW-1185">Reference proteome</keyword>
<dbReference type="AlphaFoldDB" id="A0A5E4U6L6"/>
<dbReference type="PANTHER" id="PTHR43098:SF3">
    <property type="entry name" value="L-ORNITHINE N(5)-MONOOXYGENASE-RELATED"/>
    <property type="match status" value="1"/>
</dbReference>
<evidence type="ECO:0000256" key="2">
    <source>
        <dbReference type="ARBA" id="ARBA00010139"/>
    </source>
</evidence>
<dbReference type="Pfam" id="PF00743">
    <property type="entry name" value="FMO-like"/>
    <property type="match status" value="1"/>
</dbReference>
<dbReference type="OrthoDB" id="9790219at2"/>
<dbReference type="EC" id="1.14.13.84" evidence="8"/>
<evidence type="ECO:0000256" key="6">
    <source>
        <dbReference type="ARBA" id="ARBA00023002"/>
    </source>
</evidence>